<dbReference type="EC" id="2.5.1.55" evidence="8"/>
<evidence type="ECO:0000256" key="1">
    <source>
        <dbReference type="ARBA" id="ARBA00004496"/>
    </source>
</evidence>
<dbReference type="Pfam" id="PF00793">
    <property type="entry name" value="DAHP_synth_1"/>
    <property type="match status" value="1"/>
</dbReference>
<dbReference type="EMBL" id="NFJD01000002">
    <property type="protein sequence ID" value="OUO56985.1"/>
    <property type="molecule type" value="Genomic_DNA"/>
</dbReference>
<dbReference type="InterPro" id="IPR013785">
    <property type="entry name" value="Aldolase_TIM"/>
</dbReference>
<evidence type="ECO:0000256" key="5">
    <source>
        <dbReference type="ARBA" id="ARBA00022490"/>
    </source>
</evidence>
<sequence length="277" mass="30057">MYMQKTIKIGNYKISNNLPLVFMAGTCVIESEKHYLDTAKKLKAILAKTKHPFILKASFDKANRTSVDAYRGPGLAKGLEILTKAKALTGLPLVVDVHEPWQAEEVAQVADILQIPAFLCRQTDLVLACADTGRAVNVKKGQFLAPGAMEQVIKKIESRGNHKILLTERGASFGYGDLVVDMRSLEIMKQFGYPVIFDATHSVQKPGALGCATGGNRQLAPVLAKAATALGIAGVFFEAHPDPDHALSDGPNSLNLEMTAQMVRQLCAIDQVVKKFK</sequence>
<gene>
    <name evidence="8" type="primary">kdsA</name>
    <name evidence="10" type="ORF">B5F75_03820</name>
</gene>
<keyword evidence="5 8" id="KW-0963">Cytoplasm</keyword>
<evidence type="ECO:0000313" key="10">
    <source>
        <dbReference type="EMBL" id="OUO56985.1"/>
    </source>
</evidence>
<dbReference type="Gene3D" id="3.20.20.70">
    <property type="entry name" value="Aldolase class I"/>
    <property type="match status" value="1"/>
</dbReference>
<evidence type="ECO:0000313" key="11">
    <source>
        <dbReference type="Proteomes" id="UP000196368"/>
    </source>
</evidence>
<dbReference type="NCBIfam" id="NF003543">
    <property type="entry name" value="PRK05198.1"/>
    <property type="match status" value="1"/>
</dbReference>
<organism evidence="10 11">
    <name type="scientific">Candidatus Avelusimicrobium gallicola</name>
    <dbReference type="NCBI Taxonomy" id="2562704"/>
    <lineage>
        <taxon>Bacteria</taxon>
        <taxon>Pseudomonadati</taxon>
        <taxon>Elusimicrobiota</taxon>
        <taxon>Elusimicrobia</taxon>
        <taxon>Elusimicrobiales</taxon>
        <taxon>Elusimicrobiaceae</taxon>
        <taxon>Candidatus Avelusimicrobium</taxon>
    </lineage>
</organism>
<comment type="similarity">
    <text evidence="4 8">Belongs to the KdsA family.</text>
</comment>
<evidence type="ECO:0000256" key="2">
    <source>
        <dbReference type="ARBA" id="ARBA00004756"/>
    </source>
</evidence>
<dbReference type="UniPathway" id="UPA00030"/>
<dbReference type="PANTHER" id="PTHR21057">
    <property type="entry name" value="PHOSPHO-2-DEHYDRO-3-DEOXYHEPTONATE ALDOLASE"/>
    <property type="match status" value="1"/>
</dbReference>
<dbReference type="NCBIfam" id="TIGR01362">
    <property type="entry name" value="KDO8P_synth"/>
    <property type="match status" value="1"/>
</dbReference>
<comment type="subcellular location">
    <subcellularLocation>
        <location evidence="1 8">Cytoplasm</location>
    </subcellularLocation>
</comment>
<evidence type="ECO:0000256" key="3">
    <source>
        <dbReference type="ARBA" id="ARBA00004845"/>
    </source>
</evidence>
<accession>A0A1Y4DDN7</accession>
<evidence type="ECO:0000259" key="9">
    <source>
        <dbReference type="Pfam" id="PF00793"/>
    </source>
</evidence>
<name>A0A1Y4DDN7_9BACT</name>
<comment type="catalytic activity">
    <reaction evidence="7 8">
        <text>D-arabinose 5-phosphate + phosphoenolpyruvate + H2O = 3-deoxy-alpha-D-manno-2-octulosonate-8-phosphate + phosphate</text>
        <dbReference type="Rhea" id="RHEA:14053"/>
        <dbReference type="ChEBI" id="CHEBI:15377"/>
        <dbReference type="ChEBI" id="CHEBI:43474"/>
        <dbReference type="ChEBI" id="CHEBI:57693"/>
        <dbReference type="ChEBI" id="CHEBI:58702"/>
        <dbReference type="ChEBI" id="CHEBI:85985"/>
        <dbReference type="EC" id="2.5.1.55"/>
    </reaction>
</comment>
<dbReference type="UniPathway" id="UPA00357">
    <property type="reaction ID" value="UER00474"/>
</dbReference>
<dbReference type="InterPro" id="IPR006269">
    <property type="entry name" value="KDO8P_synthase"/>
</dbReference>
<dbReference type="HAMAP" id="MF_00056">
    <property type="entry name" value="KDO8P_synth"/>
    <property type="match status" value="1"/>
</dbReference>
<evidence type="ECO:0000256" key="6">
    <source>
        <dbReference type="ARBA" id="ARBA00022679"/>
    </source>
</evidence>
<reference evidence="11" key="1">
    <citation type="submission" date="2017-04" db="EMBL/GenBank/DDBJ databases">
        <title>Function of individual gut microbiota members based on whole genome sequencing of pure cultures obtained from chicken caecum.</title>
        <authorList>
            <person name="Medvecky M."/>
            <person name="Cejkova D."/>
            <person name="Polansky O."/>
            <person name="Karasova D."/>
            <person name="Kubasova T."/>
            <person name="Cizek A."/>
            <person name="Rychlik I."/>
        </authorList>
    </citation>
    <scope>NUCLEOTIDE SEQUENCE [LARGE SCALE GENOMIC DNA]</scope>
    <source>
        <strain evidence="11">An273</strain>
    </source>
</reference>
<dbReference type="GO" id="GO:0019294">
    <property type="term" value="P:keto-3-deoxy-D-manno-octulosonic acid biosynthetic process"/>
    <property type="evidence" value="ECO:0007669"/>
    <property type="project" value="UniProtKB-UniRule"/>
</dbReference>
<keyword evidence="8" id="KW-0448">Lipopolysaccharide biosynthesis</keyword>
<comment type="caution">
    <text evidence="10">The sequence shown here is derived from an EMBL/GenBank/DDBJ whole genome shotgun (WGS) entry which is preliminary data.</text>
</comment>
<protein>
    <recommendedName>
        <fullName evidence="8">2-dehydro-3-deoxyphosphooctonate aldolase</fullName>
        <ecNumber evidence="8">2.5.1.55</ecNumber>
    </recommendedName>
    <alternativeName>
        <fullName evidence="8">3-deoxy-D-manno-octulosonic acid 8-phosphate synthase</fullName>
    </alternativeName>
    <alternativeName>
        <fullName evidence="8">KDO-8-phosphate synthase</fullName>
        <shortName evidence="8">KDO 8-P synthase</shortName>
        <shortName evidence="8">KDOPS</shortName>
    </alternativeName>
    <alternativeName>
        <fullName evidence="8">Phospho-2-dehydro-3-deoxyoctonate aldolase</fullName>
    </alternativeName>
</protein>
<dbReference type="GO" id="GO:0008676">
    <property type="term" value="F:3-deoxy-8-phosphooctulonate synthase activity"/>
    <property type="evidence" value="ECO:0007669"/>
    <property type="project" value="UniProtKB-UniRule"/>
</dbReference>
<evidence type="ECO:0000256" key="7">
    <source>
        <dbReference type="ARBA" id="ARBA00049112"/>
    </source>
</evidence>
<comment type="pathway">
    <text evidence="2">Bacterial outer membrane biogenesis; lipopolysaccharide biosynthesis.</text>
</comment>
<comment type="pathway">
    <text evidence="3 8">Carbohydrate biosynthesis; 3-deoxy-D-manno-octulosonate biosynthesis; 3-deoxy-D-manno-octulosonate from D-ribulose 5-phosphate: step 2/3.</text>
</comment>
<dbReference type="GO" id="GO:0005737">
    <property type="term" value="C:cytoplasm"/>
    <property type="evidence" value="ECO:0007669"/>
    <property type="project" value="UniProtKB-SubCell"/>
</dbReference>
<dbReference type="AlphaFoldDB" id="A0A1Y4DDN7"/>
<dbReference type="SUPFAM" id="SSF51569">
    <property type="entry name" value="Aldolase"/>
    <property type="match status" value="1"/>
</dbReference>
<dbReference type="Proteomes" id="UP000196368">
    <property type="component" value="Unassembled WGS sequence"/>
</dbReference>
<evidence type="ECO:0000256" key="8">
    <source>
        <dbReference type="HAMAP-Rule" id="MF_00056"/>
    </source>
</evidence>
<dbReference type="InterPro" id="IPR006218">
    <property type="entry name" value="DAHP1/KDSA"/>
</dbReference>
<proteinExistence type="inferred from homology"/>
<dbReference type="OrthoDB" id="9776934at2"/>
<evidence type="ECO:0000256" key="4">
    <source>
        <dbReference type="ARBA" id="ARBA00010499"/>
    </source>
</evidence>
<keyword evidence="11" id="KW-1185">Reference proteome</keyword>
<feature type="domain" description="DAHP synthetase I/KDSA" evidence="9">
    <location>
        <begin position="12"/>
        <end position="265"/>
    </location>
</feature>
<keyword evidence="6 8" id="KW-0808">Transferase</keyword>